<name>C6HA55_AJECH</name>
<reference evidence="2" key="1">
    <citation type="submission" date="2009-05" db="EMBL/GenBank/DDBJ databases">
        <title>The genome sequence of Ajellomyces capsulatus strain H143.</title>
        <authorList>
            <person name="Champion M."/>
            <person name="Cuomo C.A."/>
            <person name="Ma L.-J."/>
            <person name="Henn M.R."/>
            <person name="Sil A."/>
            <person name="Goldman B."/>
            <person name="Young S.K."/>
            <person name="Kodira C.D."/>
            <person name="Zeng Q."/>
            <person name="Koehrsen M."/>
            <person name="Alvarado L."/>
            <person name="Berlin A.M."/>
            <person name="Borenstein D."/>
            <person name="Chen Z."/>
            <person name="Engels R."/>
            <person name="Freedman E."/>
            <person name="Gellesch M."/>
            <person name="Goldberg J."/>
            <person name="Griggs A."/>
            <person name="Gujja S."/>
            <person name="Heiman D.I."/>
            <person name="Hepburn T.A."/>
            <person name="Howarth C."/>
            <person name="Jen D."/>
            <person name="Larson L."/>
            <person name="Lewis B."/>
            <person name="Mehta T."/>
            <person name="Park D."/>
            <person name="Pearson M."/>
            <person name="Roberts A."/>
            <person name="Saif S."/>
            <person name="Shea T.D."/>
            <person name="Shenoy N."/>
            <person name="Sisk P."/>
            <person name="Stolte C."/>
            <person name="Sykes S."/>
            <person name="Walk T."/>
            <person name="White J."/>
            <person name="Yandava C."/>
            <person name="Klein B."/>
            <person name="McEwen J.G."/>
            <person name="Puccia R."/>
            <person name="Goldman G.H."/>
            <person name="Felipe M.S."/>
            <person name="Nino-Vega G."/>
            <person name="San-Blas G."/>
            <person name="Taylor J.W."/>
            <person name="Mendoza L."/>
            <person name="Galagan J.E."/>
            <person name="Nusbaum C."/>
            <person name="Birren B.W."/>
        </authorList>
    </citation>
    <scope>NUCLEOTIDE SEQUENCE [LARGE SCALE GENOMIC DNA]</scope>
    <source>
        <strain evidence="2">H143</strain>
    </source>
</reference>
<dbReference type="AlphaFoldDB" id="C6HA55"/>
<dbReference type="HOGENOM" id="CLU_2072488_0_0_1"/>
<accession>C6HA55</accession>
<dbReference type="EMBL" id="GG692421">
    <property type="protein sequence ID" value="EER43188.1"/>
    <property type="molecule type" value="Genomic_DNA"/>
</dbReference>
<gene>
    <name evidence="1" type="ORF">HCDG_03086</name>
</gene>
<dbReference type="VEuPathDB" id="FungiDB:HCDG_03086"/>
<proteinExistence type="predicted"/>
<evidence type="ECO:0000313" key="2">
    <source>
        <dbReference type="Proteomes" id="UP000002624"/>
    </source>
</evidence>
<organism evidence="1 2">
    <name type="scientific">Ajellomyces capsulatus (strain H143)</name>
    <name type="common">Darling's disease fungus</name>
    <name type="synonym">Histoplasma capsulatum</name>
    <dbReference type="NCBI Taxonomy" id="544712"/>
    <lineage>
        <taxon>Eukaryota</taxon>
        <taxon>Fungi</taxon>
        <taxon>Dikarya</taxon>
        <taxon>Ascomycota</taxon>
        <taxon>Pezizomycotina</taxon>
        <taxon>Eurotiomycetes</taxon>
        <taxon>Eurotiomycetidae</taxon>
        <taxon>Onygenales</taxon>
        <taxon>Ajellomycetaceae</taxon>
        <taxon>Histoplasma</taxon>
    </lineage>
</organism>
<dbReference type="Proteomes" id="UP000002624">
    <property type="component" value="Unassembled WGS sequence"/>
</dbReference>
<evidence type="ECO:0000313" key="1">
    <source>
        <dbReference type="EMBL" id="EER43188.1"/>
    </source>
</evidence>
<sequence>MYTVQYPTCTFTNEADRADHRLWREKKACHAKQGIRSRSSILALYLHLKLFYLCPAATPALAAVAPICCSTERGSPSKLAISRNASFDSFPGFYRQSRLWLHTDSPNFIHKRIRSLMI</sequence>
<protein>
    <submittedName>
        <fullName evidence="1">Uncharacterized protein</fullName>
    </submittedName>
</protein>